<dbReference type="KEGG" id="cau:Caur_1472"/>
<dbReference type="InterPro" id="IPR036513">
    <property type="entry name" value="STAS_dom_sf"/>
</dbReference>
<dbReference type="InterPro" id="IPR003658">
    <property type="entry name" value="Anti-sigma_ant"/>
</dbReference>
<evidence type="ECO:0000313" key="5">
    <source>
        <dbReference type="Proteomes" id="UP000002008"/>
    </source>
</evidence>
<dbReference type="InterPro" id="IPR002645">
    <property type="entry name" value="STAS_dom"/>
</dbReference>
<evidence type="ECO:0000256" key="1">
    <source>
        <dbReference type="ARBA" id="ARBA00009013"/>
    </source>
</evidence>
<dbReference type="PANTHER" id="PTHR33495:SF2">
    <property type="entry name" value="ANTI-SIGMA FACTOR ANTAGONIST TM_1081-RELATED"/>
    <property type="match status" value="1"/>
</dbReference>
<dbReference type="InParanoid" id="A9WAE1"/>
<dbReference type="EnsemblBacteria" id="ABY34700">
    <property type="protein sequence ID" value="ABY34700"/>
    <property type="gene ID" value="Caur_1472"/>
</dbReference>
<dbReference type="PROSITE" id="PS50801">
    <property type="entry name" value="STAS"/>
    <property type="match status" value="1"/>
</dbReference>
<evidence type="ECO:0000256" key="2">
    <source>
        <dbReference type="RuleBase" id="RU003749"/>
    </source>
</evidence>
<dbReference type="CDD" id="cd07043">
    <property type="entry name" value="STAS_anti-anti-sigma_factors"/>
    <property type="match status" value="1"/>
</dbReference>
<dbReference type="NCBIfam" id="TIGR00377">
    <property type="entry name" value="ant_ant_sig"/>
    <property type="match status" value="1"/>
</dbReference>
<dbReference type="STRING" id="324602.Caur_1472"/>
<organism evidence="4 5">
    <name type="scientific">Chloroflexus aurantiacus (strain ATCC 29366 / DSM 635 / J-10-fl)</name>
    <dbReference type="NCBI Taxonomy" id="324602"/>
    <lineage>
        <taxon>Bacteria</taxon>
        <taxon>Bacillati</taxon>
        <taxon>Chloroflexota</taxon>
        <taxon>Chloroflexia</taxon>
        <taxon>Chloroflexales</taxon>
        <taxon>Chloroflexineae</taxon>
        <taxon>Chloroflexaceae</taxon>
        <taxon>Chloroflexus</taxon>
    </lineage>
</organism>
<dbReference type="RefSeq" id="WP_012257356.1">
    <property type="nucleotide sequence ID" value="NC_010175.1"/>
</dbReference>
<feature type="domain" description="STAS" evidence="3">
    <location>
        <begin position="1"/>
        <end position="110"/>
    </location>
</feature>
<dbReference type="HOGENOM" id="CLU_115403_6_1_0"/>
<dbReference type="Proteomes" id="UP000002008">
    <property type="component" value="Chromosome"/>
</dbReference>
<comment type="similarity">
    <text evidence="1 2">Belongs to the anti-sigma-factor antagonist family.</text>
</comment>
<dbReference type="Pfam" id="PF01740">
    <property type="entry name" value="STAS"/>
    <property type="match status" value="1"/>
</dbReference>
<reference evidence="5" key="1">
    <citation type="journal article" date="2011" name="BMC Genomics">
        <title>Complete genome sequence of the filamentous anoxygenic phototrophic bacterium Chloroflexus aurantiacus.</title>
        <authorList>
            <person name="Tang K.H."/>
            <person name="Barry K."/>
            <person name="Chertkov O."/>
            <person name="Dalin E."/>
            <person name="Han C.S."/>
            <person name="Hauser L.J."/>
            <person name="Honchak B.M."/>
            <person name="Karbach L.E."/>
            <person name="Land M.L."/>
            <person name="Lapidus A."/>
            <person name="Larimer F.W."/>
            <person name="Mikhailova N."/>
            <person name="Pitluck S."/>
            <person name="Pierson B.K."/>
            <person name="Blankenship R.E."/>
        </authorList>
    </citation>
    <scope>NUCLEOTIDE SEQUENCE [LARGE SCALE GENOMIC DNA]</scope>
    <source>
        <strain evidence="5">ATCC 29366 / DSM 635 / J-10-fl</strain>
    </source>
</reference>
<proteinExistence type="inferred from homology"/>
<evidence type="ECO:0000313" key="4">
    <source>
        <dbReference type="EMBL" id="ABY34700.1"/>
    </source>
</evidence>
<keyword evidence="5" id="KW-1185">Reference proteome</keyword>
<dbReference type="EMBL" id="CP000909">
    <property type="protein sequence ID" value="ABY34700.1"/>
    <property type="molecule type" value="Genomic_DNA"/>
</dbReference>
<dbReference type="PATRIC" id="fig|324602.8.peg.1674"/>
<dbReference type="eggNOG" id="COG1366">
    <property type="taxonomic scope" value="Bacteria"/>
</dbReference>
<dbReference type="PANTHER" id="PTHR33495">
    <property type="entry name" value="ANTI-SIGMA FACTOR ANTAGONIST TM_1081-RELATED-RELATED"/>
    <property type="match status" value="1"/>
</dbReference>
<dbReference type="GO" id="GO:0043856">
    <property type="term" value="F:anti-sigma factor antagonist activity"/>
    <property type="evidence" value="ECO:0000318"/>
    <property type="project" value="GO_Central"/>
</dbReference>
<evidence type="ECO:0000259" key="3">
    <source>
        <dbReference type="PROSITE" id="PS50801"/>
    </source>
</evidence>
<dbReference type="AlphaFoldDB" id="A9WAE1"/>
<protein>
    <recommendedName>
        <fullName evidence="2">Anti-sigma factor antagonist</fullName>
    </recommendedName>
</protein>
<dbReference type="Gene3D" id="3.30.750.24">
    <property type="entry name" value="STAS domain"/>
    <property type="match status" value="1"/>
</dbReference>
<accession>A9WAE1</accession>
<gene>
    <name evidence="4" type="ordered locus">Caur_1472</name>
</gene>
<name>A9WAE1_CHLAA</name>
<sequence>MEMKPRMVGNVAVLAITGRLDANTVPPVQQWLEQATGAPGARVLVDLSETTFVDSTALATLVSALKRCQQGQGEFALCGLRRPVLMIFELTRLDKAFTIFVDADHALSVLNA</sequence>
<dbReference type="SUPFAM" id="SSF52091">
    <property type="entry name" value="SpoIIaa-like"/>
    <property type="match status" value="1"/>
</dbReference>